<dbReference type="RefSeq" id="WP_101637523.1">
    <property type="nucleotide sequence ID" value="NZ_CAMPWA010000006.1"/>
</dbReference>
<dbReference type="GO" id="GO:0004314">
    <property type="term" value="F:[acyl-carrier-protein] S-malonyltransferase activity"/>
    <property type="evidence" value="ECO:0007669"/>
    <property type="project" value="UniProtKB-EC"/>
</dbReference>
<dbReference type="SUPFAM" id="SSF55048">
    <property type="entry name" value="Probable ACP-binding domain of malonyl-CoA ACP transacylase"/>
    <property type="match status" value="1"/>
</dbReference>
<dbReference type="GO" id="GO:0005829">
    <property type="term" value="C:cytosol"/>
    <property type="evidence" value="ECO:0007669"/>
    <property type="project" value="TreeGrafter"/>
</dbReference>
<evidence type="ECO:0000256" key="4">
    <source>
        <dbReference type="ARBA" id="ARBA00023315"/>
    </source>
</evidence>
<comment type="similarity">
    <text evidence="6">Belongs to the fabD family.</text>
</comment>
<dbReference type="AlphaFoldDB" id="A0A2I1N8W7"/>
<feature type="active site" evidence="7">
    <location>
        <position position="90"/>
    </location>
</feature>
<proteinExistence type="inferred from homology"/>
<dbReference type="InterPro" id="IPR001227">
    <property type="entry name" value="Ac_transferase_dom_sf"/>
</dbReference>
<organism evidence="9 10">
    <name type="scientific">Campylobacter ureolyticus</name>
    <dbReference type="NCBI Taxonomy" id="827"/>
    <lineage>
        <taxon>Bacteria</taxon>
        <taxon>Pseudomonadati</taxon>
        <taxon>Campylobacterota</taxon>
        <taxon>Epsilonproteobacteria</taxon>
        <taxon>Campylobacterales</taxon>
        <taxon>Campylobacteraceae</taxon>
        <taxon>Campylobacter</taxon>
    </lineage>
</organism>
<dbReference type="PANTHER" id="PTHR42681">
    <property type="entry name" value="MALONYL-COA-ACYL CARRIER PROTEIN TRANSACYLASE, MITOCHONDRIAL"/>
    <property type="match status" value="1"/>
</dbReference>
<dbReference type="Gene3D" id="3.40.366.10">
    <property type="entry name" value="Malonyl-Coenzyme A Acyl Carrier Protein, domain 2"/>
    <property type="match status" value="1"/>
</dbReference>
<evidence type="ECO:0000256" key="3">
    <source>
        <dbReference type="ARBA" id="ARBA00022679"/>
    </source>
</evidence>
<evidence type="ECO:0000259" key="8">
    <source>
        <dbReference type="SMART" id="SM00827"/>
    </source>
</evidence>
<dbReference type="EC" id="2.3.1.39" evidence="1 6"/>
<dbReference type="SUPFAM" id="SSF52151">
    <property type="entry name" value="FabD/lysophospholipase-like"/>
    <property type="match status" value="1"/>
</dbReference>
<dbReference type="Pfam" id="PF00698">
    <property type="entry name" value="Acyl_transf_1"/>
    <property type="match status" value="1"/>
</dbReference>
<dbReference type="FunFam" id="3.30.70.250:FF:000001">
    <property type="entry name" value="Malonyl CoA-acyl carrier protein transacylase"/>
    <property type="match status" value="1"/>
</dbReference>
<accession>A0A2I1N8W7</accession>
<reference evidence="9 10" key="1">
    <citation type="submission" date="2017-12" db="EMBL/GenBank/DDBJ databases">
        <title>Phylogenetic diversity of female urinary microbiome.</title>
        <authorList>
            <person name="Thomas-White K."/>
            <person name="Wolfe A.J."/>
        </authorList>
    </citation>
    <scope>NUCLEOTIDE SEQUENCE [LARGE SCALE GENOMIC DNA]</scope>
    <source>
        <strain evidence="9 10">UMB0112</strain>
    </source>
</reference>
<evidence type="ECO:0000256" key="7">
    <source>
        <dbReference type="PIRSR" id="PIRSR000446-1"/>
    </source>
</evidence>
<feature type="active site" evidence="7">
    <location>
        <position position="200"/>
    </location>
</feature>
<keyword evidence="4 6" id="KW-0012">Acyltransferase</keyword>
<keyword evidence="3 6" id="KW-0808">Transferase</keyword>
<dbReference type="PIRSF" id="PIRSF000446">
    <property type="entry name" value="Mct"/>
    <property type="match status" value="1"/>
</dbReference>
<evidence type="ECO:0000313" key="9">
    <source>
        <dbReference type="EMBL" id="PKZ28824.1"/>
    </source>
</evidence>
<dbReference type="InterPro" id="IPR016035">
    <property type="entry name" value="Acyl_Trfase/lysoPLipase"/>
</dbReference>
<dbReference type="Gene3D" id="3.30.70.250">
    <property type="entry name" value="Malonyl-CoA ACP transacylase, ACP-binding"/>
    <property type="match status" value="1"/>
</dbReference>
<evidence type="ECO:0000313" key="10">
    <source>
        <dbReference type="Proteomes" id="UP000234639"/>
    </source>
</evidence>
<gene>
    <name evidence="9" type="primary">fabD</name>
    <name evidence="9" type="ORF">CYJ41_06885</name>
</gene>
<dbReference type="SMART" id="SM00827">
    <property type="entry name" value="PKS_AT"/>
    <property type="match status" value="1"/>
</dbReference>
<protein>
    <recommendedName>
        <fullName evidence="2 6">Malonyl CoA-acyl carrier protein transacylase</fullName>
        <ecNumber evidence="1 6">2.3.1.39</ecNumber>
    </recommendedName>
</protein>
<dbReference type="InterPro" id="IPR016036">
    <property type="entry name" value="Malonyl_transacylase_ACP-bd"/>
</dbReference>
<evidence type="ECO:0000256" key="2">
    <source>
        <dbReference type="ARBA" id="ARBA00018953"/>
    </source>
</evidence>
<dbReference type="Proteomes" id="UP000234639">
    <property type="component" value="Unassembled WGS sequence"/>
</dbReference>
<dbReference type="PANTHER" id="PTHR42681:SF1">
    <property type="entry name" value="MALONYL-COA-ACYL CARRIER PROTEIN TRANSACYLASE, MITOCHONDRIAL"/>
    <property type="match status" value="1"/>
</dbReference>
<dbReference type="NCBIfam" id="TIGR00128">
    <property type="entry name" value="fabD"/>
    <property type="match status" value="1"/>
</dbReference>
<dbReference type="InterPro" id="IPR050858">
    <property type="entry name" value="Mal-CoA-ACP_Trans/PKS_FabD"/>
</dbReference>
<dbReference type="EMBL" id="PKHU01000006">
    <property type="protein sequence ID" value="PKZ28824.1"/>
    <property type="molecule type" value="Genomic_DNA"/>
</dbReference>
<comment type="caution">
    <text evidence="9">The sequence shown here is derived from an EMBL/GenBank/DDBJ whole genome shotgun (WGS) entry which is preliminary data.</text>
</comment>
<sequence>MKYAFIFPGQGSQKVGMGKDVYENFAQSREILDRASDYCEIDFKNLLFTENENLSKSEFTQPAIVLNSFMAYLAIEETLALKPAVCLGHSLGEFSALGVSDAFDLLDAIKLVNKRGKFMQKACEGKNASMMVVLGLSDESIEEICKNAQDSGKQIWAANYNCDGQVVVAGNKDDLALYEKEFKDAGAKRAMLLDMSVASHCPILESASLELVSELEPLLRDEFGPVVSNASSQIYCTKSDALTLLKDQLVKPVLYKQSIENIDDMVDCYVEFGASVLGGLNKRITKKPTFSLYDVKTINEFIKYAKENS</sequence>
<evidence type="ECO:0000256" key="1">
    <source>
        <dbReference type="ARBA" id="ARBA00013258"/>
    </source>
</evidence>
<evidence type="ECO:0000256" key="5">
    <source>
        <dbReference type="ARBA" id="ARBA00048462"/>
    </source>
</evidence>
<evidence type="ECO:0000256" key="6">
    <source>
        <dbReference type="PIRNR" id="PIRNR000446"/>
    </source>
</evidence>
<comment type="catalytic activity">
    <reaction evidence="5 6">
        <text>holo-[ACP] + malonyl-CoA = malonyl-[ACP] + CoA</text>
        <dbReference type="Rhea" id="RHEA:41792"/>
        <dbReference type="Rhea" id="RHEA-COMP:9623"/>
        <dbReference type="Rhea" id="RHEA-COMP:9685"/>
        <dbReference type="ChEBI" id="CHEBI:57287"/>
        <dbReference type="ChEBI" id="CHEBI:57384"/>
        <dbReference type="ChEBI" id="CHEBI:64479"/>
        <dbReference type="ChEBI" id="CHEBI:78449"/>
        <dbReference type="EC" id="2.3.1.39"/>
    </reaction>
</comment>
<name>A0A2I1N8W7_9BACT</name>
<dbReference type="InterPro" id="IPR014043">
    <property type="entry name" value="Acyl_transferase_dom"/>
</dbReference>
<feature type="domain" description="Malonyl-CoA:ACP transacylase (MAT)" evidence="8">
    <location>
        <begin position="6"/>
        <end position="284"/>
    </location>
</feature>
<dbReference type="GO" id="GO:0006633">
    <property type="term" value="P:fatty acid biosynthetic process"/>
    <property type="evidence" value="ECO:0007669"/>
    <property type="project" value="TreeGrafter"/>
</dbReference>
<dbReference type="InterPro" id="IPR004410">
    <property type="entry name" value="Malonyl_CoA-ACP_transAc_FabD"/>
</dbReference>
<dbReference type="InterPro" id="IPR024925">
    <property type="entry name" value="Malonyl_CoA-ACP_transAc"/>
</dbReference>